<dbReference type="EMBL" id="LAZR01007442">
    <property type="protein sequence ID" value="KKM85238.1"/>
    <property type="molecule type" value="Genomic_DNA"/>
</dbReference>
<proteinExistence type="predicted"/>
<organism evidence="1">
    <name type="scientific">marine sediment metagenome</name>
    <dbReference type="NCBI Taxonomy" id="412755"/>
    <lineage>
        <taxon>unclassified sequences</taxon>
        <taxon>metagenomes</taxon>
        <taxon>ecological metagenomes</taxon>
    </lineage>
</organism>
<comment type="caution">
    <text evidence="1">The sequence shown here is derived from an EMBL/GenBank/DDBJ whole genome shotgun (WGS) entry which is preliminary data.</text>
</comment>
<accession>A0A0F9KU17</accession>
<evidence type="ECO:0000313" key="1">
    <source>
        <dbReference type="EMBL" id="KKM85238.1"/>
    </source>
</evidence>
<protein>
    <submittedName>
        <fullName evidence="1">Uncharacterized protein</fullName>
    </submittedName>
</protein>
<reference evidence="1" key="1">
    <citation type="journal article" date="2015" name="Nature">
        <title>Complex archaea that bridge the gap between prokaryotes and eukaryotes.</title>
        <authorList>
            <person name="Spang A."/>
            <person name="Saw J.H."/>
            <person name="Jorgensen S.L."/>
            <person name="Zaremba-Niedzwiedzka K."/>
            <person name="Martijn J."/>
            <person name="Lind A.E."/>
            <person name="van Eijk R."/>
            <person name="Schleper C."/>
            <person name="Guy L."/>
            <person name="Ettema T.J."/>
        </authorList>
    </citation>
    <scope>NUCLEOTIDE SEQUENCE</scope>
</reference>
<dbReference type="AlphaFoldDB" id="A0A0F9KU17"/>
<sequence>MSKIEEANNILEKIRGKEFVKENPFTSEIEAKRFIETEKIFLLSLPEFEKY</sequence>
<gene>
    <name evidence="1" type="ORF">LCGC14_1291060</name>
</gene>
<name>A0A0F9KU17_9ZZZZ</name>